<evidence type="ECO:0000256" key="2">
    <source>
        <dbReference type="ARBA" id="ARBA00009320"/>
    </source>
</evidence>
<comment type="similarity">
    <text evidence="2">Belongs to the class-IV pyridoxal-phosphate-dependent aminotransferase family.</text>
</comment>
<organism evidence="4 5">
    <name type="scientific">Symbiodinium natans</name>
    <dbReference type="NCBI Taxonomy" id="878477"/>
    <lineage>
        <taxon>Eukaryota</taxon>
        <taxon>Sar</taxon>
        <taxon>Alveolata</taxon>
        <taxon>Dinophyceae</taxon>
        <taxon>Suessiales</taxon>
        <taxon>Symbiodiniaceae</taxon>
        <taxon>Symbiodinium</taxon>
    </lineage>
</organism>
<comment type="caution">
    <text evidence="4">The sequence shown here is derived from an EMBL/GenBank/DDBJ whole genome shotgun (WGS) entry which is preliminary data.</text>
</comment>
<dbReference type="InterPro" id="IPR005786">
    <property type="entry name" value="B_amino_transII"/>
</dbReference>
<dbReference type="Pfam" id="PF01063">
    <property type="entry name" value="Aminotran_4"/>
    <property type="match status" value="1"/>
</dbReference>
<dbReference type="InterPro" id="IPR001544">
    <property type="entry name" value="Aminotrans_IV"/>
</dbReference>
<comment type="cofactor">
    <cofactor evidence="1">
        <name>pyridoxal 5'-phosphate</name>
        <dbReference type="ChEBI" id="CHEBI:597326"/>
    </cofactor>
</comment>
<reference evidence="4" key="1">
    <citation type="submission" date="2021-02" db="EMBL/GenBank/DDBJ databases">
        <authorList>
            <person name="Dougan E. K."/>
            <person name="Rhodes N."/>
            <person name="Thang M."/>
            <person name="Chan C."/>
        </authorList>
    </citation>
    <scope>NUCLEOTIDE SEQUENCE</scope>
</reference>
<proteinExistence type="inferred from homology"/>
<evidence type="ECO:0000313" key="5">
    <source>
        <dbReference type="Proteomes" id="UP000604046"/>
    </source>
</evidence>
<protein>
    <submittedName>
        <fullName evidence="4">LcsP protein</fullName>
    </submittedName>
</protein>
<dbReference type="SUPFAM" id="SSF56752">
    <property type="entry name" value="D-aminoacid aminotransferase-like PLP-dependent enzymes"/>
    <property type="match status" value="1"/>
</dbReference>
<dbReference type="InterPro" id="IPR043132">
    <property type="entry name" value="BCAT-like_C"/>
</dbReference>
<name>A0A812K838_9DINO</name>
<dbReference type="AlphaFoldDB" id="A0A812K838"/>
<dbReference type="GO" id="GO:0004084">
    <property type="term" value="F:branched-chain-amino-acid transaminase activity"/>
    <property type="evidence" value="ECO:0007669"/>
    <property type="project" value="InterPro"/>
</dbReference>
<evidence type="ECO:0000256" key="1">
    <source>
        <dbReference type="ARBA" id="ARBA00001933"/>
    </source>
</evidence>
<dbReference type="PANTHER" id="PTHR42825:SF2">
    <property type="entry name" value="BRANCHED-CHAIN-AMINO-ACID AMINOTRANSFERASE 3, CHLOROPLASTIC-RELATED"/>
    <property type="match status" value="1"/>
</dbReference>
<accession>A0A812K838</accession>
<gene>
    <name evidence="4" type="primary">lcsP</name>
    <name evidence="4" type="ORF">SNAT2548_LOCUS7885</name>
</gene>
<dbReference type="Proteomes" id="UP000604046">
    <property type="component" value="Unassembled WGS sequence"/>
</dbReference>
<dbReference type="InterPro" id="IPR036038">
    <property type="entry name" value="Aminotransferase-like"/>
</dbReference>
<dbReference type="PANTHER" id="PTHR42825">
    <property type="entry name" value="AMINO ACID AMINOTRANSFERASE"/>
    <property type="match status" value="1"/>
</dbReference>
<dbReference type="OrthoDB" id="1732691at2759"/>
<keyword evidence="3" id="KW-0663">Pyridoxal phosphate</keyword>
<evidence type="ECO:0000313" key="4">
    <source>
        <dbReference type="EMBL" id="CAE7218765.1"/>
    </source>
</evidence>
<keyword evidence="5" id="KW-1185">Reference proteome</keyword>
<sequence>MQALDGLVNDDYDRAAPLGCGDCKAAGNYAADLESMYVSKRKGYPISLYLDAVERRYVEEFNTSNFVAITKDGKYITPDAPRSVLDSNTNKVLLQLANDMSIPVERRRIDFEAEAVQRVRVYADSMDGGSTGSFFLQSSAKGYGV</sequence>
<dbReference type="Gene3D" id="3.20.10.10">
    <property type="entry name" value="D-amino Acid Aminotransferase, subunit A, domain 2"/>
    <property type="match status" value="1"/>
</dbReference>
<evidence type="ECO:0000256" key="3">
    <source>
        <dbReference type="ARBA" id="ARBA00022898"/>
    </source>
</evidence>
<dbReference type="GO" id="GO:0009081">
    <property type="term" value="P:branched-chain amino acid metabolic process"/>
    <property type="evidence" value="ECO:0007669"/>
    <property type="project" value="InterPro"/>
</dbReference>
<dbReference type="EMBL" id="CAJNDS010000564">
    <property type="protein sequence ID" value="CAE7218765.1"/>
    <property type="molecule type" value="Genomic_DNA"/>
</dbReference>